<reference evidence="2 3" key="1">
    <citation type="submission" date="2019-02" db="EMBL/GenBank/DDBJ databases">
        <title>Deep-cultivation of Planctomycetes and their phenomic and genomic characterization uncovers novel biology.</title>
        <authorList>
            <person name="Wiegand S."/>
            <person name="Jogler M."/>
            <person name="Boedeker C."/>
            <person name="Pinto D."/>
            <person name="Vollmers J."/>
            <person name="Rivas-Marin E."/>
            <person name="Kohn T."/>
            <person name="Peeters S.H."/>
            <person name="Heuer A."/>
            <person name="Rast P."/>
            <person name="Oberbeckmann S."/>
            <person name="Bunk B."/>
            <person name="Jeske O."/>
            <person name="Meyerdierks A."/>
            <person name="Storesund J.E."/>
            <person name="Kallscheuer N."/>
            <person name="Luecker S."/>
            <person name="Lage O.M."/>
            <person name="Pohl T."/>
            <person name="Merkel B.J."/>
            <person name="Hornburger P."/>
            <person name="Mueller R.-W."/>
            <person name="Bruemmer F."/>
            <person name="Labrenz M."/>
            <person name="Spormann A.M."/>
            <person name="Op den Camp H."/>
            <person name="Overmann J."/>
            <person name="Amann R."/>
            <person name="Jetten M.S.M."/>
            <person name="Mascher T."/>
            <person name="Medema M.H."/>
            <person name="Devos D.P."/>
            <person name="Kaster A.-K."/>
            <person name="Ovreas L."/>
            <person name="Rohde M."/>
            <person name="Galperin M.Y."/>
            <person name="Jogler C."/>
        </authorList>
    </citation>
    <scope>NUCLEOTIDE SEQUENCE [LARGE SCALE GENOMIC DNA]</scope>
    <source>
        <strain evidence="2 3">Pla175</strain>
    </source>
</reference>
<dbReference type="Gene3D" id="3.20.20.370">
    <property type="entry name" value="Glycoside hydrolase/deacetylase"/>
    <property type="match status" value="1"/>
</dbReference>
<dbReference type="SUPFAM" id="SSF88713">
    <property type="entry name" value="Glycoside hydrolase/deacetylase"/>
    <property type="match status" value="1"/>
</dbReference>
<dbReference type="Proteomes" id="UP000317429">
    <property type="component" value="Chromosome"/>
</dbReference>
<dbReference type="CDD" id="cd10940">
    <property type="entry name" value="CE4_PuuE_HpPgdA_like_1"/>
    <property type="match status" value="1"/>
</dbReference>
<keyword evidence="3" id="KW-1185">Reference proteome</keyword>
<dbReference type="KEGG" id="pnd:Pla175_34090"/>
<organism evidence="2 3">
    <name type="scientific">Pirellulimonas nuda</name>
    <dbReference type="NCBI Taxonomy" id="2528009"/>
    <lineage>
        <taxon>Bacteria</taxon>
        <taxon>Pseudomonadati</taxon>
        <taxon>Planctomycetota</taxon>
        <taxon>Planctomycetia</taxon>
        <taxon>Pirellulales</taxon>
        <taxon>Lacipirellulaceae</taxon>
        <taxon>Pirellulimonas</taxon>
    </lineage>
</organism>
<dbReference type="PROSITE" id="PS51677">
    <property type="entry name" value="NODB"/>
    <property type="match status" value="1"/>
</dbReference>
<dbReference type="AlphaFoldDB" id="A0A518DEW0"/>
<dbReference type="GO" id="GO:0016810">
    <property type="term" value="F:hydrolase activity, acting on carbon-nitrogen (but not peptide) bonds"/>
    <property type="evidence" value="ECO:0007669"/>
    <property type="project" value="InterPro"/>
</dbReference>
<dbReference type="InterPro" id="IPR050248">
    <property type="entry name" value="Polysacc_deacetylase_ArnD"/>
</dbReference>
<gene>
    <name evidence="2" type="ORF">Pla175_34090</name>
</gene>
<evidence type="ECO:0000313" key="2">
    <source>
        <dbReference type="EMBL" id="QDU90010.1"/>
    </source>
</evidence>
<dbReference type="Pfam" id="PF01522">
    <property type="entry name" value="Polysacc_deac_1"/>
    <property type="match status" value="1"/>
</dbReference>
<dbReference type="InterPro" id="IPR011330">
    <property type="entry name" value="Glyco_hydro/deAcase_b/a-brl"/>
</dbReference>
<protein>
    <submittedName>
        <fullName evidence="2">Polysaccharide deacetylase</fullName>
    </submittedName>
</protein>
<accession>A0A518DEW0</accession>
<name>A0A518DEW0_9BACT</name>
<dbReference type="RefSeq" id="WP_145287671.1">
    <property type="nucleotide sequence ID" value="NZ_CP036291.1"/>
</dbReference>
<proteinExistence type="predicted"/>
<dbReference type="EMBL" id="CP036291">
    <property type="protein sequence ID" value="QDU90010.1"/>
    <property type="molecule type" value="Genomic_DNA"/>
</dbReference>
<sequence length="315" mass="34084">MSRANASLSLDLDNQWAYLRSLGKKDWPDAPSYLPVVAGRVCALLARHGCGMTVFVVGHDLDSAENRDAVLRLAEAGCEIANHSQNHLPWLDRLDPAELLSEVVEAEDAIAALVGERPVGFRAPGFSWSQELFTLLAERGYRYDASTWPTPVGPLVSRYSQRLADAPAERTQKFGGLRDGFRRLSPYTLSTPAGPLVEVPVTTMPFTRLPIHATYLMHLWQKSASLARVYLKTTFAACRLAGVAPSMLLHPLDLLGGEEAPLLSGFPGMGLGREAKAAALDRLLKTITDRFQVCTIGRQVASLTAAPILASAPGA</sequence>
<evidence type="ECO:0000259" key="1">
    <source>
        <dbReference type="PROSITE" id="PS51677"/>
    </source>
</evidence>
<evidence type="ECO:0000313" key="3">
    <source>
        <dbReference type="Proteomes" id="UP000317429"/>
    </source>
</evidence>
<dbReference type="OrthoDB" id="9763050at2"/>
<dbReference type="GO" id="GO:0005975">
    <property type="term" value="P:carbohydrate metabolic process"/>
    <property type="evidence" value="ECO:0007669"/>
    <property type="project" value="InterPro"/>
</dbReference>
<feature type="domain" description="NodB homology" evidence="1">
    <location>
        <begin position="20"/>
        <end position="296"/>
    </location>
</feature>
<dbReference type="PANTHER" id="PTHR10587">
    <property type="entry name" value="GLYCOSYL TRANSFERASE-RELATED"/>
    <property type="match status" value="1"/>
</dbReference>
<dbReference type="InterPro" id="IPR002509">
    <property type="entry name" value="NODB_dom"/>
</dbReference>